<organism evidence="3">
    <name type="scientific">Mantoniella antarctica</name>
    <dbReference type="NCBI Taxonomy" id="81844"/>
    <lineage>
        <taxon>Eukaryota</taxon>
        <taxon>Viridiplantae</taxon>
        <taxon>Chlorophyta</taxon>
        <taxon>Mamiellophyceae</taxon>
        <taxon>Mamiellales</taxon>
        <taxon>Mamiellaceae</taxon>
        <taxon>Mantoniella</taxon>
    </lineage>
</organism>
<evidence type="ECO:0000256" key="1">
    <source>
        <dbReference type="SAM" id="MobiDB-lite"/>
    </source>
</evidence>
<keyword evidence="2" id="KW-0812">Transmembrane</keyword>
<evidence type="ECO:0008006" key="5">
    <source>
        <dbReference type="Google" id="ProtNLM"/>
    </source>
</evidence>
<dbReference type="GO" id="GO:0005789">
    <property type="term" value="C:endoplasmic reticulum membrane"/>
    <property type="evidence" value="ECO:0007669"/>
    <property type="project" value="InterPro"/>
</dbReference>
<dbReference type="Pfam" id="PF06936">
    <property type="entry name" value="Selenoprotein_S"/>
    <property type="match status" value="1"/>
</dbReference>
<keyword evidence="2" id="KW-1133">Transmembrane helix</keyword>
<reference evidence="3" key="1">
    <citation type="submission" date="2021-01" db="EMBL/GenBank/DDBJ databases">
        <authorList>
            <person name="Corre E."/>
            <person name="Pelletier E."/>
            <person name="Niang G."/>
            <person name="Scheremetjew M."/>
            <person name="Finn R."/>
            <person name="Kale V."/>
            <person name="Holt S."/>
            <person name="Cochrane G."/>
            <person name="Meng A."/>
            <person name="Brown T."/>
            <person name="Cohen L."/>
        </authorList>
    </citation>
    <scope>NUCLEOTIDE SEQUENCE</scope>
    <source>
        <strain evidence="3">SL-175</strain>
    </source>
</reference>
<keyword evidence="2" id="KW-0472">Membrane</keyword>
<evidence type="ECO:0000256" key="2">
    <source>
        <dbReference type="SAM" id="Phobius"/>
    </source>
</evidence>
<dbReference type="GO" id="GO:0006886">
    <property type="term" value="P:intracellular protein transport"/>
    <property type="evidence" value="ECO:0007669"/>
    <property type="project" value="InterPro"/>
</dbReference>
<dbReference type="EMBL" id="HBFC01019939">
    <property type="protein sequence ID" value="CAD8709284.1"/>
    <property type="molecule type" value="Transcribed_RNA"/>
</dbReference>
<feature type="transmembrane region" description="Helical" evidence="2">
    <location>
        <begin position="27"/>
        <end position="45"/>
    </location>
</feature>
<feature type="compositionally biased region" description="Basic and acidic residues" evidence="1">
    <location>
        <begin position="78"/>
        <end position="106"/>
    </location>
</feature>
<dbReference type="EMBL" id="HBFC01019938">
    <property type="protein sequence ID" value="CAD8709283.1"/>
    <property type="molecule type" value="Transcribed_RNA"/>
</dbReference>
<sequence length="179" mass="19991">MSYESVSWMERAVFDKVAAAWGWMEVHGWYVLAGLIVCLIALPHVQRFVRSVRSQLRAPSEATVVNFKERQRLARLRQEERAKQAAEEHAEHEWEKRARQVEEHAESLGMRVRSGGRRLGTGEEDDDGGVPPVPARPKPASKRDTGPDPFKRARNPLGPDSSRGHAPSRRQAPGGRGGG</sequence>
<name>A0A6U3GFC8_9CHLO</name>
<proteinExistence type="predicted"/>
<feature type="region of interest" description="Disordered" evidence="1">
    <location>
        <begin position="78"/>
        <end position="179"/>
    </location>
</feature>
<dbReference type="AlphaFoldDB" id="A0A6U3GFC8"/>
<dbReference type="InterPro" id="IPR009703">
    <property type="entry name" value="Selenoprotein_S"/>
</dbReference>
<evidence type="ECO:0000313" key="4">
    <source>
        <dbReference type="EMBL" id="CAD8709284.1"/>
    </source>
</evidence>
<protein>
    <recommendedName>
        <fullName evidence="5">Selenoprotein S</fullName>
    </recommendedName>
</protein>
<feature type="compositionally biased region" description="Basic and acidic residues" evidence="1">
    <location>
        <begin position="141"/>
        <end position="151"/>
    </location>
</feature>
<gene>
    <name evidence="3" type="ORF">MANT1106_LOCUS11966</name>
    <name evidence="4" type="ORF">MANT1106_LOCUS11967</name>
</gene>
<accession>A0A6U3GFC8</accession>
<evidence type="ECO:0000313" key="3">
    <source>
        <dbReference type="EMBL" id="CAD8709283.1"/>
    </source>
</evidence>